<feature type="domain" description="Atg29 N-terminal" evidence="8">
    <location>
        <begin position="7"/>
        <end position="60"/>
    </location>
</feature>
<accession>A0ABR4NUA6</accession>
<keyword evidence="5" id="KW-0653">Protein transport</keyword>
<dbReference type="Proteomes" id="UP001623330">
    <property type="component" value="Unassembled WGS sequence"/>
</dbReference>
<sequence length="216" mass="25244">MDSKNTVVYIRVKSKRPSDFTDPPVFDWNLEKEKRLWNFLSKLHDPDEEIDWDLLSEGLDTPIYFLKRRCYELFTKHLELLKQQIDRKNRTISESDDDSNHSLQIKKEVEFLNQMPVRTPGTIHEEPNPDIEEDTWLSKGDKALGTEDITKRAIDHLKSSKILNFNQDFYEQKQNINGTQEYLNGDHEDNSGSELSSNIGVSKSTLEEALMDKLQI</sequence>
<gene>
    <name evidence="9" type="ORF">RNJ44_04102</name>
</gene>
<comment type="subcellular location">
    <subcellularLocation>
        <location evidence="1">Preautophagosomal structure</location>
    </subcellularLocation>
</comment>
<evidence type="ECO:0000256" key="2">
    <source>
        <dbReference type="ARBA" id="ARBA00010082"/>
    </source>
</evidence>
<keyword evidence="6" id="KW-0072">Autophagy</keyword>
<dbReference type="EMBL" id="JBEVYD010000005">
    <property type="protein sequence ID" value="KAL3232186.1"/>
    <property type="molecule type" value="Genomic_DNA"/>
</dbReference>
<name>A0ABR4NUA6_9SACH</name>
<evidence type="ECO:0000313" key="9">
    <source>
        <dbReference type="EMBL" id="KAL3232186.1"/>
    </source>
</evidence>
<comment type="similarity">
    <text evidence="2">Belongs to the ATG29 family.</text>
</comment>
<dbReference type="InterPro" id="IPR039113">
    <property type="entry name" value="ATG29"/>
</dbReference>
<evidence type="ECO:0000256" key="5">
    <source>
        <dbReference type="ARBA" id="ARBA00022927"/>
    </source>
</evidence>
<keyword evidence="10" id="KW-1185">Reference proteome</keyword>
<dbReference type="Gene3D" id="1.10.10.2570">
    <property type="match status" value="1"/>
</dbReference>
<evidence type="ECO:0000256" key="3">
    <source>
        <dbReference type="ARBA" id="ARBA00013784"/>
    </source>
</evidence>
<evidence type="ECO:0000256" key="7">
    <source>
        <dbReference type="SAM" id="MobiDB-lite"/>
    </source>
</evidence>
<proteinExistence type="inferred from homology"/>
<evidence type="ECO:0000313" key="10">
    <source>
        <dbReference type="Proteomes" id="UP001623330"/>
    </source>
</evidence>
<dbReference type="PANTHER" id="PTHR40012:SF1">
    <property type="entry name" value="AUTOPHAGY-RELATED PROTEIN 29"/>
    <property type="match status" value="1"/>
</dbReference>
<reference evidence="9 10" key="1">
    <citation type="submission" date="2024-05" db="EMBL/GenBank/DDBJ databases">
        <title>Long read based assembly of the Candida bracarensis genome reveals expanded adhesin content.</title>
        <authorList>
            <person name="Marcet-Houben M."/>
            <person name="Ksiezopolska E."/>
            <person name="Gabaldon T."/>
        </authorList>
    </citation>
    <scope>NUCLEOTIDE SEQUENCE [LARGE SCALE GENOMIC DNA]</scope>
    <source>
        <strain evidence="9 10">CBM6</strain>
    </source>
</reference>
<comment type="caution">
    <text evidence="9">The sequence shown here is derived from an EMBL/GenBank/DDBJ whole genome shotgun (WGS) entry which is preliminary data.</text>
</comment>
<organism evidence="9 10">
    <name type="scientific">Nakaseomyces bracarensis</name>
    <dbReference type="NCBI Taxonomy" id="273131"/>
    <lineage>
        <taxon>Eukaryota</taxon>
        <taxon>Fungi</taxon>
        <taxon>Dikarya</taxon>
        <taxon>Ascomycota</taxon>
        <taxon>Saccharomycotina</taxon>
        <taxon>Saccharomycetes</taxon>
        <taxon>Saccharomycetales</taxon>
        <taxon>Saccharomycetaceae</taxon>
        <taxon>Nakaseomyces</taxon>
    </lineage>
</organism>
<dbReference type="Pfam" id="PF18388">
    <property type="entry name" value="ATG29_N"/>
    <property type="match status" value="1"/>
</dbReference>
<keyword evidence="4" id="KW-0813">Transport</keyword>
<dbReference type="PANTHER" id="PTHR40012">
    <property type="entry name" value="AUTOPHAGY-RELATED PROTEIN 29"/>
    <property type="match status" value="1"/>
</dbReference>
<evidence type="ECO:0000256" key="6">
    <source>
        <dbReference type="ARBA" id="ARBA00023006"/>
    </source>
</evidence>
<feature type="region of interest" description="Disordered" evidence="7">
    <location>
        <begin position="180"/>
        <end position="200"/>
    </location>
</feature>
<dbReference type="InterPro" id="IPR039362">
    <property type="entry name" value="ATG29_sf"/>
</dbReference>
<evidence type="ECO:0000256" key="1">
    <source>
        <dbReference type="ARBA" id="ARBA00004329"/>
    </source>
</evidence>
<evidence type="ECO:0000256" key="4">
    <source>
        <dbReference type="ARBA" id="ARBA00022448"/>
    </source>
</evidence>
<protein>
    <recommendedName>
        <fullName evidence="3">Autophagy-related protein 29</fullName>
    </recommendedName>
</protein>
<dbReference type="InterPro" id="IPR040666">
    <property type="entry name" value="Atg29_N"/>
</dbReference>
<evidence type="ECO:0000259" key="8">
    <source>
        <dbReference type="Pfam" id="PF18388"/>
    </source>
</evidence>